<feature type="domain" description="DUF5753" evidence="1">
    <location>
        <begin position="18"/>
        <end position="98"/>
    </location>
</feature>
<sequence length="120" mass="12736">MTANARRVRDSADGVKFATRRPNVTVRVLPLEVGTHAGLDGPFIVLGFPEDVAPDVAYAATRLGDAFAESAEIVGRIKVDFESLESVASSPDASAELFAKEYPGRHESRAGVPPLSVAQE</sequence>
<keyword evidence="3" id="KW-1185">Reference proteome</keyword>
<accession>A0ABP8TQ35</accession>
<name>A0ABP8TQ35_9ACTN</name>
<protein>
    <recommendedName>
        <fullName evidence="1">DUF5753 domain-containing protein</fullName>
    </recommendedName>
</protein>
<gene>
    <name evidence="2" type="ORF">GCM10023195_45410</name>
</gene>
<dbReference type="EMBL" id="BAABHJ010000015">
    <property type="protein sequence ID" value="GAA4610770.1"/>
    <property type="molecule type" value="Genomic_DNA"/>
</dbReference>
<dbReference type="Pfam" id="PF19054">
    <property type="entry name" value="DUF5753"/>
    <property type="match status" value="1"/>
</dbReference>
<evidence type="ECO:0000313" key="3">
    <source>
        <dbReference type="Proteomes" id="UP001500212"/>
    </source>
</evidence>
<dbReference type="Proteomes" id="UP001500212">
    <property type="component" value="Unassembled WGS sequence"/>
</dbReference>
<dbReference type="InterPro" id="IPR043917">
    <property type="entry name" value="DUF5753"/>
</dbReference>
<organism evidence="2 3">
    <name type="scientific">Actinoallomurus liliacearum</name>
    <dbReference type="NCBI Taxonomy" id="1080073"/>
    <lineage>
        <taxon>Bacteria</taxon>
        <taxon>Bacillati</taxon>
        <taxon>Actinomycetota</taxon>
        <taxon>Actinomycetes</taxon>
        <taxon>Streptosporangiales</taxon>
        <taxon>Thermomonosporaceae</taxon>
        <taxon>Actinoallomurus</taxon>
    </lineage>
</organism>
<proteinExistence type="predicted"/>
<comment type="caution">
    <text evidence="2">The sequence shown here is derived from an EMBL/GenBank/DDBJ whole genome shotgun (WGS) entry which is preliminary data.</text>
</comment>
<evidence type="ECO:0000313" key="2">
    <source>
        <dbReference type="EMBL" id="GAA4610770.1"/>
    </source>
</evidence>
<reference evidence="3" key="1">
    <citation type="journal article" date="2019" name="Int. J. Syst. Evol. Microbiol.">
        <title>The Global Catalogue of Microorganisms (GCM) 10K type strain sequencing project: providing services to taxonomists for standard genome sequencing and annotation.</title>
        <authorList>
            <consortium name="The Broad Institute Genomics Platform"/>
            <consortium name="The Broad Institute Genome Sequencing Center for Infectious Disease"/>
            <person name="Wu L."/>
            <person name="Ma J."/>
        </authorList>
    </citation>
    <scope>NUCLEOTIDE SEQUENCE [LARGE SCALE GENOMIC DNA]</scope>
    <source>
        <strain evidence="3">JCM 17938</strain>
    </source>
</reference>
<evidence type="ECO:0000259" key="1">
    <source>
        <dbReference type="Pfam" id="PF19054"/>
    </source>
</evidence>